<dbReference type="EMBL" id="WMLF01000466">
    <property type="protein sequence ID" value="MBB1246351.1"/>
    <property type="molecule type" value="Genomic_DNA"/>
</dbReference>
<protein>
    <submittedName>
        <fullName evidence="1">Serine/threonine-protein phosphatase</fullName>
    </submittedName>
</protein>
<evidence type="ECO:0000313" key="1">
    <source>
        <dbReference type="EMBL" id="MBB1246351.1"/>
    </source>
</evidence>
<gene>
    <name evidence="1" type="ORF">GL263_22745</name>
</gene>
<feature type="non-terminal residue" evidence="1">
    <location>
        <position position="54"/>
    </location>
</feature>
<organism evidence="1 2">
    <name type="scientific">Streptomyces durbertensis</name>
    <dbReference type="NCBI Taxonomy" id="2448886"/>
    <lineage>
        <taxon>Bacteria</taxon>
        <taxon>Bacillati</taxon>
        <taxon>Actinomycetota</taxon>
        <taxon>Actinomycetes</taxon>
        <taxon>Kitasatosporales</taxon>
        <taxon>Streptomycetaceae</taxon>
        <taxon>Streptomyces</taxon>
    </lineage>
</organism>
<evidence type="ECO:0000313" key="2">
    <source>
        <dbReference type="Proteomes" id="UP000766698"/>
    </source>
</evidence>
<dbReference type="Proteomes" id="UP000766698">
    <property type="component" value="Unassembled WGS sequence"/>
</dbReference>
<accession>A0ABR6ELY2</accession>
<name>A0ABR6ELY2_9ACTN</name>
<proteinExistence type="predicted"/>
<sequence>MTMPQLDRISLCPGCAEPFEETDRYCGVCGTDRYAAGRPTAGPAEADDAPTVVL</sequence>
<keyword evidence="2" id="KW-1185">Reference proteome</keyword>
<reference evidence="2" key="1">
    <citation type="journal article" date="2020" name="Syst. Appl. Microbiol.">
        <title>Streptomyces alkaliterrae sp. nov., isolated from an alkaline soil, and emended descriptions of Streptomyces alkaliphilus, Streptomyces calidiresistens and Streptomyces durbertensis.</title>
        <authorList>
            <person name="Swiecimska M."/>
            <person name="Golinska P."/>
            <person name="Nouioui I."/>
            <person name="Wypij M."/>
            <person name="Rai M."/>
            <person name="Sangal V."/>
            <person name="Goodfellow M."/>
        </authorList>
    </citation>
    <scope>NUCLEOTIDE SEQUENCE [LARGE SCALE GENOMIC DNA]</scope>
    <source>
        <strain evidence="2">DSM 104538</strain>
    </source>
</reference>
<comment type="caution">
    <text evidence="1">The sequence shown here is derived from an EMBL/GenBank/DDBJ whole genome shotgun (WGS) entry which is preliminary data.</text>
</comment>